<protein>
    <recommendedName>
        <fullName evidence="1">SGNH hydrolase-type esterase domain-containing protein</fullName>
    </recommendedName>
</protein>
<evidence type="ECO:0000259" key="1">
    <source>
        <dbReference type="Pfam" id="PF13472"/>
    </source>
</evidence>
<dbReference type="Pfam" id="PF13472">
    <property type="entry name" value="Lipase_GDSL_2"/>
    <property type="match status" value="1"/>
</dbReference>
<dbReference type="InterPro" id="IPR051532">
    <property type="entry name" value="Ester_Hydrolysis_Enzymes"/>
</dbReference>
<feature type="domain" description="SGNH hydrolase-type esterase" evidence="1">
    <location>
        <begin position="6"/>
        <end position="185"/>
    </location>
</feature>
<accession>A0A1F5XYI2</accession>
<dbReference type="AlphaFoldDB" id="A0A1F5XYI2"/>
<organism evidence="2 3">
    <name type="scientific">Candidatus Giovannonibacteria bacterium RIFCSPLOWO2_12_FULL_44_15</name>
    <dbReference type="NCBI Taxonomy" id="1798364"/>
    <lineage>
        <taxon>Bacteria</taxon>
        <taxon>Candidatus Giovannoniibacteriota</taxon>
    </lineage>
</organism>
<name>A0A1F5XYI2_9BACT</name>
<dbReference type="PANTHER" id="PTHR30383:SF5">
    <property type="entry name" value="SGNH HYDROLASE-TYPE ESTERASE DOMAIN-CONTAINING PROTEIN"/>
    <property type="match status" value="1"/>
</dbReference>
<dbReference type="PANTHER" id="PTHR30383">
    <property type="entry name" value="THIOESTERASE 1/PROTEASE 1/LYSOPHOSPHOLIPASE L1"/>
    <property type="match status" value="1"/>
</dbReference>
<reference evidence="2 3" key="1">
    <citation type="journal article" date="2016" name="Nat. Commun.">
        <title>Thousands of microbial genomes shed light on interconnected biogeochemical processes in an aquifer system.</title>
        <authorList>
            <person name="Anantharaman K."/>
            <person name="Brown C.T."/>
            <person name="Hug L.A."/>
            <person name="Sharon I."/>
            <person name="Castelle C.J."/>
            <person name="Probst A.J."/>
            <person name="Thomas B.C."/>
            <person name="Singh A."/>
            <person name="Wilkins M.J."/>
            <person name="Karaoz U."/>
            <person name="Brodie E.L."/>
            <person name="Williams K.H."/>
            <person name="Hubbard S.S."/>
            <person name="Banfield J.F."/>
        </authorList>
    </citation>
    <scope>NUCLEOTIDE SEQUENCE [LARGE SCALE GENOMIC DNA]</scope>
</reference>
<dbReference type="GO" id="GO:0004622">
    <property type="term" value="F:phosphatidylcholine lysophospholipase activity"/>
    <property type="evidence" value="ECO:0007669"/>
    <property type="project" value="TreeGrafter"/>
</dbReference>
<gene>
    <name evidence="2" type="ORF">A3G54_01795</name>
</gene>
<evidence type="ECO:0000313" key="3">
    <source>
        <dbReference type="Proteomes" id="UP000178894"/>
    </source>
</evidence>
<dbReference type="Gene3D" id="3.40.50.1110">
    <property type="entry name" value="SGNH hydrolase"/>
    <property type="match status" value="1"/>
</dbReference>
<dbReference type="SUPFAM" id="SSF52266">
    <property type="entry name" value="SGNH hydrolase"/>
    <property type="match status" value="1"/>
</dbReference>
<dbReference type="EMBL" id="MFIQ01000032">
    <property type="protein sequence ID" value="OGF92964.1"/>
    <property type="molecule type" value="Genomic_DNA"/>
</dbReference>
<comment type="caution">
    <text evidence="2">The sequence shown here is derived from an EMBL/GenBank/DDBJ whole genome shotgun (WGS) entry which is preliminary data.</text>
</comment>
<dbReference type="InterPro" id="IPR013830">
    <property type="entry name" value="SGNH_hydro"/>
</dbReference>
<proteinExistence type="predicted"/>
<evidence type="ECO:0000313" key="2">
    <source>
        <dbReference type="EMBL" id="OGF92964.1"/>
    </source>
</evidence>
<dbReference type="Proteomes" id="UP000178894">
    <property type="component" value="Unassembled WGS sequence"/>
</dbReference>
<sequence length="199" mass="22657">MPNICIFGDSITWGAVDPIGGGWANRLRNYFESKGQRVDQDFDIYNLGVSSDNTEDLLKRFKIEAEARKPEIILIAIGINDSQIVISENKNRVSLDKFRENLESIIKEAQKIKIIFIGLTRVDEAKTTPIPWNTERKYLNFEIEKYDSILKEAAANGNLEYIGMDKVLTEKDLEDGIHPNVSGHEKMFEIIKGKLDPIL</sequence>
<dbReference type="InterPro" id="IPR036514">
    <property type="entry name" value="SGNH_hydro_sf"/>
</dbReference>
<dbReference type="STRING" id="1798364.A3G54_01795"/>